<dbReference type="GO" id="GO:0008168">
    <property type="term" value="F:methyltransferase activity"/>
    <property type="evidence" value="ECO:0007669"/>
    <property type="project" value="UniProtKB-KW"/>
</dbReference>
<evidence type="ECO:0000313" key="5">
    <source>
        <dbReference type="EMBL" id="MFD0628496.1"/>
    </source>
</evidence>
<gene>
    <name evidence="5" type="ORF">ACFQ2K_43650</name>
</gene>
<dbReference type="Gene3D" id="3.90.120.10">
    <property type="entry name" value="DNA Methylase, subunit A, domain 2"/>
    <property type="match status" value="1"/>
</dbReference>
<dbReference type="Pfam" id="PF00145">
    <property type="entry name" value="DNA_methylase"/>
    <property type="match status" value="1"/>
</dbReference>
<dbReference type="InterPro" id="IPR001525">
    <property type="entry name" value="C5_MeTfrase"/>
</dbReference>
<reference evidence="6" key="1">
    <citation type="journal article" date="2019" name="Int. J. Syst. Evol. Microbiol.">
        <title>The Global Catalogue of Microorganisms (GCM) 10K type strain sequencing project: providing services to taxonomists for standard genome sequencing and annotation.</title>
        <authorList>
            <consortium name="The Broad Institute Genomics Platform"/>
            <consortium name="The Broad Institute Genome Sequencing Center for Infectious Disease"/>
            <person name="Wu L."/>
            <person name="Ma J."/>
        </authorList>
    </citation>
    <scope>NUCLEOTIDE SEQUENCE [LARGE SCALE GENOMIC DNA]</scope>
    <source>
        <strain evidence="6">JCM 12607</strain>
    </source>
</reference>
<protein>
    <submittedName>
        <fullName evidence="5">DNA cytosine methyltransferase</fullName>
    </submittedName>
</protein>
<dbReference type="InterPro" id="IPR031303">
    <property type="entry name" value="C5_meth_CS"/>
</dbReference>
<dbReference type="EMBL" id="JBHTGL010000008">
    <property type="protein sequence ID" value="MFD0628496.1"/>
    <property type="molecule type" value="Genomic_DNA"/>
</dbReference>
<organism evidence="5 6">
    <name type="scientific">Streptomyces sanglieri</name>
    <dbReference type="NCBI Taxonomy" id="193460"/>
    <lineage>
        <taxon>Bacteria</taxon>
        <taxon>Bacillati</taxon>
        <taxon>Actinomycetota</taxon>
        <taxon>Actinomycetes</taxon>
        <taxon>Kitasatosporales</taxon>
        <taxon>Streptomycetaceae</taxon>
        <taxon>Streptomyces</taxon>
    </lineage>
</organism>
<keyword evidence="4" id="KW-0680">Restriction system</keyword>
<dbReference type="InterPro" id="IPR029063">
    <property type="entry name" value="SAM-dependent_MTases_sf"/>
</dbReference>
<evidence type="ECO:0000256" key="1">
    <source>
        <dbReference type="ARBA" id="ARBA00022603"/>
    </source>
</evidence>
<dbReference type="GO" id="GO:0032259">
    <property type="term" value="P:methylation"/>
    <property type="evidence" value="ECO:0007669"/>
    <property type="project" value="UniProtKB-KW"/>
</dbReference>
<accession>A0ABW2X3X4</accession>
<keyword evidence="6" id="KW-1185">Reference proteome</keyword>
<dbReference type="Gene3D" id="3.40.50.150">
    <property type="entry name" value="Vaccinia Virus protein VP39"/>
    <property type="match status" value="1"/>
</dbReference>
<dbReference type="PROSITE" id="PS00095">
    <property type="entry name" value="C5_MTASE_2"/>
    <property type="match status" value="1"/>
</dbReference>
<comment type="caution">
    <text evidence="5">The sequence shown here is derived from an EMBL/GenBank/DDBJ whole genome shotgun (WGS) entry which is preliminary data.</text>
</comment>
<evidence type="ECO:0000256" key="4">
    <source>
        <dbReference type="ARBA" id="ARBA00022747"/>
    </source>
</evidence>
<keyword evidence="2" id="KW-0808">Transferase</keyword>
<keyword evidence="3" id="KW-0949">S-adenosyl-L-methionine</keyword>
<evidence type="ECO:0000256" key="3">
    <source>
        <dbReference type="ARBA" id="ARBA00022691"/>
    </source>
</evidence>
<evidence type="ECO:0000313" key="6">
    <source>
        <dbReference type="Proteomes" id="UP001596915"/>
    </source>
</evidence>
<keyword evidence="1 5" id="KW-0489">Methyltransferase</keyword>
<dbReference type="Proteomes" id="UP001596915">
    <property type="component" value="Unassembled WGS sequence"/>
</dbReference>
<dbReference type="SUPFAM" id="SSF53335">
    <property type="entry name" value="S-adenosyl-L-methionine-dependent methyltransferases"/>
    <property type="match status" value="1"/>
</dbReference>
<evidence type="ECO:0000256" key="2">
    <source>
        <dbReference type="ARBA" id="ARBA00022679"/>
    </source>
</evidence>
<proteinExistence type="predicted"/>
<name>A0ABW2X3X4_9ACTN</name>
<sequence>MINRGGLVLGGVVENVTDCRGWDQWDRWVGEFHKLGYRTKLLAINSMHVASRTLERVPQSRDRLYFVYWHESLGRDPDFDKWVLRPDAWCADCDEQVRAVQVFRKPGKDMGRYRQSYDFRCPRSDCRAIVEPYVLPAAAAIDFPIPGTPIGDRPKTDDCPEGLAPATIARVRAGAAKYWGWGEEFFEDGQGSLFGDIDETQHGMMPGGPLLVPAGGTWREKAVGLDLPMPTRTTVETDGIVFPPLLIPCEGRDGKKPMRLDDPLRTQTARLETALAYMPFVTPMRGGGDKGKARHPGMPLHSVTAGGNHHGLASVPDHLLVPYYGNGQARPVTDPIGALPTRDRYALVRRNFTIDEVLFRMLQPKEIARAMAFKAKYKIMGSKRHQVRQLGNAVTPAVAEVLYCALVECITGEELSRYDLVA</sequence>